<evidence type="ECO:0000313" key="1">
    <source>
        <dbReference type="EMBL" id="CAK75917.1"/>
    </source>
</evidence>
<dbReference type="InParanoid" id="A0CYQ0"/>
<dbReference type="GeneID" id="5029099"/>
<reference evidence="1 2" key="1">
    <citation type="journal article" date="2006" name="Nature">
        <title>Global trends of whole-genome duplications revealed by the ciliate Paramecium tetraurelia.</title>
        <authorList>
            <consortium name="Genoscope"/>
            <person name="Aury J.-M."/>
            <person name="Jaillon O."/>
            <person name="Duret L."/>
            <person name="Noel B."/>
            <person name="Jubin C."/>
            <person name="Porcel B.M."/>
            <person name="Segurens B."/>
            <person name="Daubin V."/>
            <person name="Anthouard V."/>
            <person name="Aiach N."/>
            <person name="Arnaiz O."/>
            <person name="Billaut A."/>
            <person name="Beisson J."/>
            <person name="Blanc I."/>
            <person name="Bouhouche K."/>
            <person name="Camara F."/>
            <person name="Duharcourt S."/>
            <person name="Guigo R."/>
            <person name="Gogendeau D."/>
            <person name="Katinka M."/>
            <person name="Keller A.-M."/>
            <person name="Kissmehl R."/>
            <person name="Klotz C."/>
            <person name="Koll F."/>
            <person name="Le Moue A."/>
            <person name="Lepere C."/>
            <person name="Malinsky S."/>
            <person name="Nowacki M."/>
            <person name="Nowak J.K."/>
            <person name="Plattner H."/>
            <person name="Poulain J."/>
            <person name="Ruiz F."/>
            <person name="Serrano V."/>
            <person name="Zagulski M."/>
            <person name="Dessen P."/>
            <person name="Betermier M."/>
            <person name="Weissenbach J."/>
            <person name="Scarpelli C."/>
            <person name="Schachter V."/>
            <person name="Sperling L."/>
            <person name="Meyer E."/>
            <person name="Cohen J."/>
            <person name="Wincker P."/>
        </authorList>
    </citation>
    <scope>NUCLEOTIDE SEQUENCE [LARGE SCALE GENOMIC DNA]</scope>
    <source>
        <strain evidence="1 2">Stock d4-2</strain>
    </source>
</reference>
<evidence type="ECO:0008006" key="3">
    <source>
        <dbReference type="Google" id="ProtNLM"/>
    </source>
</evidence>
<gene>
    <name evidence="1" type="ORF">GSPATT00011518001</name>
</gene>
<dbReference type="RefSeq" id="XP_001443314.1">
    <property type="nucleotide sequence ID" value="XM_001443277.1"/>
</dbReference>
<proteinExistence type="predicted"/>
<evidence type="ECO:0000313" key="2">
    <source>
        <dbReference type="Proteomes" id="UP000000600"/>
    </source>
</evidence>
<name>A0CYQ0_PARTE</name>
<protein>
    <recommendedName>
        <fullName evidence="3">Anaphase-promoting complex subunit 4 WD40 domain-containing protein</fullName>
    </recommendedName>
</protein>
<organism evidence="1 2">
    <name type="scientific">Paramecium tetraurelia</name>
    <dbReference type="NCBI Taxonomy" id="5888"/>
    <lineage>
        <taxon>Eukaryota</taxon>
        <taxon>Sar</taxon>
        <taxon>Alveolata</taxon>
        <taxon>Ciliophora</taxon>
        <taxon>Intramacronucleata</taxon>
        <taxon>Oligohymenophorea</taxon>
        <taxon>Peniculida</taxon>
        <taxon>Parameciidae</taxon>
        <taxon>Paramecium</taxon>
    </lineage>
</organism>
<dbReference type="OrthoDB" id="538223at2759"/>
<keyword evidence="2" id="KW-1185">Reference proteome</keyword>
<sequence>MKKRNQKLSDLCVTSKVLCARFGTYTKQLIAAGDEKNSVQIWQIGNQKPIAVLLQYIPRHQVHQTLQMRKLKLQA</sequence>
<dbReference type="EMBL" id="CT868219">
    <property type="protein sequence ID" value="CAK75917.1"/>
    <property type="molecule type" value="Genomic_DNA"/>
</dbReference>
<dbReference type="Proteomes" id="UP000000600">
    <property type="component" value="Unassembled WGS sequence"/>
</dbReference>
<accession>A0CYQ0</accession>
<dbReference type="AlphaFoldDB" id="A0CYQ0"/>
<dbReference type="KEGG" id="ptm:GSPATT00011518001"/>
<dbReference type="HOGENOM" id="CLU_2676387_0_0_1"/>